<dbReference type="Gene3D" id="3.40.50.720">
    <property type="entry name" value="NAD(P)-binding Rossmann-like Domain"/>
    <property type="match status" value="1"/>
</dbReference>
<dbReference type="Pfam" id="PF01408">
    <property type="entry name" value="GFO_IDH_MocA"/>
    <property type="match status" value="1"/>
</dbReference>
<evidence type="ECO:0000313" key="3">
    <source>
        <dbReference type="EMBL" id="KAF1985602.1"/>
    </source>
</evidence>
<dbReference type="OrthoDB" id="446809at2759"/>
<dbReference type="Gene3D" id="3.30.360.10">
    <property type="entry name" value="Dihydrodipicolinate Reductase, domain 2"/>
    <property type="match status" value="1"/>
</dbReference>
<feature type="domain" description="Gal80p-like C-terminal" evidence="2">
    <location>
        <begin position="141"/>
        <end position="294"/>
    </location>
</feature>
<dbReference type="AlphaFoldDB" id="A0A6G1GXR5"/>
<reference evidence="3" key="1">
    <citation type="journal article" date="2020" name="Stud. Mycol.">
        <title>101 Dothideomycetes genomes: a test case for predicting lifestyles and emergence of pathogens.</title>
        <authorList>
            <person name="Haridas S."/>
            <person name="Albert R."/>
            <person name="Binder M."/>
            <person name="Bloem J."/>
            <person name="Labutti K."/>
            <person name="Salamov A."/>
            <person name="Andreopoulos B."/>
            <person name="Baker S."/>
            <person name="Barry K."/>
            <person name="Bills G."/>
            <person name="Bluhm B."/>
            <person name="Cannon C."/>
            <person name="Castanera R."/>
            <person name="Culley D."/>
            <person name="Daum C."/>
            <person name="Ezra D."/>
            <person name="Gonzalez J."/>
            <person name="Henrissat B."/>
            <person name="Kuo A."/>
            <person name="Liang C."/>
            <person name="Lipzen A."/>
            <person name="Lutzoni F."/>
            <person name="Magnuson J."/>
            <person name="Mondo S."/>
            <person name="Nolan M."/>
            <person name="Ohm R."/>
            <person name="Pangilinan J."/>
            <person name="Park H.-J."/>
            <person name="Ramirez L."/>
            <person name="Alfaro M."/>
            <person name="Sun H."/>
            <person name="Tritt A."/>
            <person name="Yoshinaga Y."/>
            <person name="Zwiers L.-H."/>
            <person name="Turgeon B."/>
            <person name="Goodwin S."/>
            <person name="Spatafora J."/>
            <person name="Crous P."/>
            <person name="Grigoriev I."/>
        </authorList>
    </citation>
    <scope>NUCLEOTIDE SEQUENCE</scope>
    <source>
        <strain evidence="3">CBS 113979</strain>
    </source>
</reference>
<dbReference type="InterPro" id="IPR036291">
    <property type="entry name" value="NAD(P)-bd_dom_sf"/>
</dbReference>
<organism evidence="3 4">
    <name type="scientific">Aulographum hederae CBS 113979</name>
    <dbReference type="NCBI Taxonomy" id="1176131"/>
    <lineage>
        <taxon>Eukaryota</taxon>
        <taxon>Fungi</taxon>
        <taxon>Dikarya</taxon>
        <taxon>Ascomycota</taxon>
        <taxon>Pezizomycotina</taxon>
        <taxon>Dothideomycetes</taxon>
        <taxon>Pleosporomycetidae</taxon>
        <taxon>Aulographales</taxon>
        <taxon>Aulographaceae</taxon>
    </lineage>
</organism>
<dbReference type="InterPro" id="IPR000683">
    <property type="entry name" value="Gfo/Idh/MocA-like_OxRdtase_N"/>
</dbReference>
<gene>
    <name evidence="3" type="ORF">K402DRAFT_299839</name>
</gene>
<evidence type="ECO:0000313" key="4">
    <source>
        <dbReference type="Proteomes" id="UP000800041"/>
    </source>
</evidence>
<protein>
    <submittedName>
        <fullName evidence="3">NAD(P)-binding protein</fullName>
    </submittedName>
</protein>
<dbReference type="SUPFAM" id="SSF55347">
    <property type="entry name" value="Glyceraldehyde-3-phosphate dehydrogenase-like, C-terminal domain"/>
    <property type="match status" value="1"/>
</dbReference>
<dbReference type="GO" id="GO:0000166">
    <property type="term" value="F:nucleotide binding"/>
    <property type="evidence" value="ECO:0007669"/>
    <property type="project" value="InterPro"/>
</dbReference>
<dbReference type="EMBL" id="ML977161">
    <property type="protein sequence ID" value="KAF1985602.1"/>
    <property type="molecule type" value="Genomic_DNA"/>
</dbReference>
<evidence type="ECO:0000259" key="2">
    <source>
        <dbReference type="Pfam" id="PF22685"/>
    </source>
</evidence>
<dbReference type="PANTHER" id="PTHR43708:SF1">
    <property type="entry name" value="GALACTOSE_LACTOSE METABOLISM REGULATORY PROTEIN GAL80"/>
    <property type="match status" value="1"/>
</dbReference>
<dbReference type="InterPro" id="IPR055080">
    <property type="entry name" value="Gal80p-like_C"/>
</dbReference>
<keyword evidence="4" id="KW-1185">Reference proteome</keyword>
<name>A0A6G1GXR5_9PEZI</name>
<dbReference type="PANTHER" id="PTHR43708">
    <property type="entry name" value="CONSERVED EXPRESSED OXIDOREDUCTASE (EUROFUNG)"/>
    <property type="match status" value="1"/>
</dbReference>
<proteinExistence type="predicted"/>
<evidence type="ECO:0000259" key="1">
    <source>
        <dbReference type="Pfam" id="PF01408"/>
    </source>
</evidence>
<dbReference type="InterPro" id="IPR051317">
    <property type="entry name" value="Gfo/Idh/MocA_oxidoreduct"/>
</dbReference>
<accession>A0A6G1GXR5</accession>
<feature type="non-terminal residue" evidence="3">
    <location>
        <position position="351"/>
    </location>
</feature>
<dbReference type="Pfam" id="PF22685">
    <property type="entry name" value="Gal80p_C-like"/>
    <property type="match status" value="1"/>
</dbReference>
<sequence length="351" mass="38003">MPPTRLALIGLSASAKTAWAAEAHLPYLLSPHGRSHYTLTALLNSSTAAAEAAKCHFNLPASVKAYGDPVLLAQDEDIDLVVCCTRVDTHAATIEPAIRAGKTVLVEWPIAENVARAASLGAAAEESGVEVLVGLQTRFNPIVLKLKEMLTAGDIGRVLSSEVLARTTRLPRDAVPEGLAYFAERRVGGNPMTIAYAHTIDYVHDVLGEFDGFDARLQVQRPEMGLFDAGGVVKGSVVSDVPDFVAVHGKLAKGRAEIAEDATLAVRLRTGQPFKGDPGFVWTINGEKGEIKVTSPLGPYLQLDLGDEPIRIELNDFAKDEVVEVEWDWKEWQKKLPVPARMMGELYEVYA</sequence>
<dbReference type="Proteomes" id="UP000800041">
    <property type="component" value="Unassembled WGS sequence"/>
</dbReference>
<dbReference type="SUPFAM" id="SSF51735">
    <property type="entry name" value="NAD(P)-binding Rossmann-fold domains"/>
    <property type="match status" value="1"/>
</dbReference>
<feature type="domain" description="Gfo/Idh/MocA-like oxidoreductase N-terminal" evidence="1">
    <location>
        <begin position="21"/>
        <end position="134"/>
    </location>
</feature>